<feature type="transmembrane region" description="Helical" evidence="1">
    <location>
        <begin position="74"/>
        <end position="94"/>
    </location>
</feature>
<dbReference type="RefSeq" id="WP_259856641.1">
    <property type="nucleotide sequence ID" value="NZ_BAAAST010000100.1"/>
</dbReference>
<name>A0ABY5VN81_9ACTN</name>
<dbReference type="Proteomes" id="UP001059617">
    <property type="component" value="Chromosome"/>
</dbReference>
<proteinExistence type="predicted"/>
<sequence length="327" mass="35541">MLWLTWRQHRAELLVAALFLALVAVPLLVTGVAMHDEYRTGGVAACVADPAAHTGCGPLVDRFLGRYREWGSRLMWAALLPAVVGVFVGAPLLARELEQGTWRLAFTQSVSRTRWLLTKLALVGAGVAVFTAAFAALCTWWRGPLDAIGGRLRSASFLVAVPSLTSAALCAFAVGVLAGVLLRRTVVAMGATLVVFLTARLSMEEYLRPHYREPLVRITDPATRPEATDTGASTDWIVHNSWIDRTGHLLSADEEAAAVRQVYGGTDAVRGSGTPMEQYLLDHGLRHYTEYHPDSGFWTFQLVETACFLGAAALLLAATVMTIRRRA</sequence>
<dbReference type="EMBL" id="CP073720">
    <property type="protein sequence ID" value="UWP79118.1"/>
    <property type="molecule type" value="Genomic_DNA"/>
</dbReference>
<feature type="transmembrane region" description="Helical" evidence="1">
    <location>
        <begin position="115"/>
        <end position="137"/>
    </location>
</feature>
<reference evidence="2" key="1">
    <citation type="submission" date="2021-04" db="EMBL/GenBank/DDBJ databases">
        <authorList>
            <person name="Hartkoorn R.C."/>
            <person name="Beaudoing E."/>
            <person name="Hot D."/>
        </authorList>
    </citation>
    <scope>NUCLEOTIDE SEQUENCE</scope>
    <source>
        <strain evidence="2">NRRL B-16292</strain>
    </source>
</reference>
<keyword evidence="1" id="KW-0472">Membrane</keyword>
<keyword evidence="1" id="KW-1133">Transmembrane helix</keyword>
<keyword evidence="3" id="KW-1185">Reference proteome</keyword>
<organism evidence="2 3">
    <name type="scientific">Dactylosporangium fulvum</name>
    <dbReference type="NCBI Taxonomy" id="53359"/>
    <lineage>
        <taxon>Bacteria</taxon>
        <taxon>Bacillati</taxon>
        <taxon>Actinomycetota</taxon>
        <taxon>Actinomycetes</taxon>
        <taxon>Micromonosporales</taxon>
        <taxon>Micromonosporaceae</taxon>
        <taxon>Dactylosporangium</taxon>
    </lineage>
</organism>
<feature type="transmembrane region" description="Helical" evidence="1">
    <location>
        <begin position="12"/>
        <end position="34"/>
    </location>
</feature>
<accession>A0ABY5VN81</accession>
<keyword evidence="1" id="KW-0812">Transmembrane</keyword>
<gene>
    <name evidence="2" type="ORF">Dfulv_28570</name>
</gene>
<reference evidence="2" key="2">
    <citation type="submission" date="2022-09" db="EMBL/GenBank/DDBJ databases">
        <title>Biosynthetic gene clusters of Dactylosporangioum fulvum.</title>
        <authorList>
            <person name="Caradec T."/>
        </authorList>
    </citation>
    <scope>NUCLEOTIDE SEQUENCE</scope>
    <source>
        <strain evidence="2">NRRL B-16292</strain>
    </source>
</reference>
<feature type="transmembrane region" description="Helical" evidence="1">
    <location>
        <begin position="298"/>
        <end position="323"/>
    </location>
</feature>
<evidence type="ECO:0000256" key="1">
    <source>
        <dbReference type="SAM" id="Phobius"/>
    </source>
</evidence>
<protein>
    <submittedName>
        <fullName evidence="2">ABC transporter permease</fullName>
    </submittedName>
</protein>
<feature type="transmembrane region" description="Helical" evidence="1">
    <location>
        <begin position="157"/>
        <end position="178"/>
    </location>
</feature>
<feature type="transmembrane region" description="Helical" evidence="1">
    <location>
        <begin position="185"/>
        <end position="203"/>
    </location>
</feature>
<evidence type="ECO:0000313" key="3">
    <source>
        <dbReference type="Proteomes" id="UP001059617"/>
    </source>
</evidence>
<evidence type="ECO:0000313" key="2">
    <source>
        <dbReference type="EMBL" id="UWP79118.1"/>
    </source>
</evidence>